<gene>
    <name evidence="1" type="ORF">AUL39_05160</name>
</gene>
<dbReference type="EMBL" id="LOJF01000009">
    <property type="protein sequence ID" value="KUH58395.1"/>
    <property type="molecule type" value="Genomic_DNA"/>
</dbReference>
<dbReference type="AlphaFoldDB" id="A0A100YVD4"/>
<evidence type="ECO:0000313" key="1">
    <source>
        <dbReference type="EMBL" id="KUH58395.1"/>
    </source>
</evidence>
<sequence length="131" mass="14526">MAGVTFNIDTEELRSLAQTASQLNDSLTDAEAQLNAITVHNDWYCSERTRINQYTLENRMLATTLQSNAEAFYNAVKQSSDLADEAEQRYIQQQGNLDDVIATIVNAVPAIEGTSTVDTPNIADFSNMILY</sequence>
<accession>A0A100YVD4</accession>
<dbReference type="STRING" id="1299998.AUL39_05160"/>
<keyword evidence="2" id="KW-1185">Reference proteome</keyword>
<reference evidence="1 2" key="1">
    <citation type="submission" date="2015-12" db="EMBL/GenBank/DDBJ databases">
        <title>Draft Genome Sequence of Olsenella scatoligenes SK9K4T; a Producer of 3-Methylindole- (skatole) and 4-Methylphenol- (p-cresol) Isolated from Pig Feces.</title>
        <authorList>
            <person name="Li X."/>
            <person name="Borg B."/>
            <person name="Canibe N."/>
        </authorList>
    </citation>
    <scope>NUCLEOTIDE SEQUENCE [LARGE SCALE GENOMIC DNA]</scope>
    <source>
        <strain evidence="1 2">SK9K4</strain>
    </source>
</reference>
<proteinExistence type="predicted"/>
<comment type="caution">
    <text evidence="1">The sequence shown here is derived from an EMBL/GenBank/DDBJ whole genome shotgun (WGS) entry which is preliminary data.</text>
</comment>
<organism evidence="1 2">
    <name type="scientific">Tractidigestivibacter scatoligenes</name>
    <name type="common">Olsenella scatoligenes</name>
    <dbReference type="NCBI Taxonomy" id="1299998"/>
    <lineage>
        <taxon>Bacteria</taxon>
        <taxon>Bacillati</taxon>
        <taxon>Actinomycetota</taxon>
        <taxon>Coriobacteriia</taxon>
        <taxon>Coriobacteriales</taxon>
        <taxon>Atopobiaceae</taxon>
        <taxon>Tractidigestivibacter</taxon>
    </lineage>
</organism>
<dbReference type="OrthoDB" id="2057972at2"/>
<dbReference type="Proteomes" id="UP000054078">
    <property type="component" value="Unassembled WGS sequence"/>
</dbReference>
<protein>
    <submittedName>
        <fullName evidence="1">Uncharacterized protein</fullName>
    </submittedName>
</protein>
<evidence type="ECO:0000313" key="2">
    <source>
        <dbReference type="Proteomes" id="UP000054078"/>
    </source>
</evidence>
<dbReference type="RefSeq" id="WP_059054397.1">
    <property type="nucleotide sequence ID" value="NZ_LOJF01000009.1"/>
</dbReference>
<name>A0A100YVD4_TRASO</name>